<evidence type="ECO:0000256" key="8">
    <source>
        <dbReference type="ARBA" id="ARBA00037998"/>
    </source>
</evidence>
<dbReference type="AlphaFoldDB" id="A0AAW9RUZ8"/>
<dbReference type="InterPro" id="IPR052157">
    <property type="entry name" value="BCAA_transport_permease"/>
</dbReference>
<keyword evidence="6 9" id="KW-1133">Transmembrane helix</keyword>
<evidence type="ECO:0000256" key="2">
    <source>
        <dbReference type="ARBA" id="ARBA00022448"/>
    </source>
</evidence>
<organism evidence="10 11">
    <name type="scientific">Microbaculum marinum</name>
    <dbReference type="NCBI Taxonomy" id="1764581"/>
    <lineage>
        <taxon>Bacteria</taxon>
        <taxon>Pseudomonadati</taxon>
        <taxon>Pseudomonadota</taxon>
        <taxon>Alphaproteobacteria</taxon>
        <taxon>Hyphomicrobiales</taxon>
        <taxon>Tepidamorphaceae</taxon>
        <taxon>Microbaculum</taxon>
    </lineage>
</organism>
<feature type="transmembrane region" description="Helical" evidence="9">
    <location>
        <begin position="76"/>
        <end position="98"/>
    </location>
</feature>
<feature type="transmembrane region" description="Helical" evidence="9">
    <location>
        <begin position="12"/>
        <end position="37"/>
    </location>
</feature>
<keyword evidence="11" id="KW-1185">Reference proteome</keyword>
<evidence type="ECO:0000256" key="3">
    <source>
        <dbReference type="ARBA" id="ARBA00022475"/>
    </source>
</evidence>
<feature type="transmembrane region" description="Helical" evidence="9">
    <location>
        <begin position="49"/>
        <end position="70"/>
    </location>
</feature>
<feature type="transmembrane region" description="Helical" evidence="9">
    <location>
        <begin position="119"/>
        <end position="142"/>
    </location>
</feature>
<keyword evidence="3" id="KW-1003">Cell membrane</keyword>
<dbReference type="Proteomes" id="UP001378188">
    <property type="component" value="Unassembled WGS sequence"/>
</dbReference>
<gene>
    <name evidence="10" type="ORF">V3328_11435</name>
</gene>
<dbReference type="RefSeq" id="WP_340329788.1">
    <property type="nucleotide sequence ID" value="NZ_JAZHOF010000004.1"/>
</dbReference>
<dbReference type="PANTHER" id="PTHR11795">
    <property type="entry name" value="BRANCHED-CHAIN AMINO ACID TRANSPORT SYSTEM PERMEASE PROTEIN LIVH"/>
    <property type="match status" value="1"/>
</dbReference>
<evidence type="ECO:0000256" key="6">
    <source>
        <dbReference type="ARBA" id="ARBA00022989"/>
    </source>
</evidence>
<evidence type="ECO:0000256" key="1">
    <source>
        <dbReference type="ARBA" id="ARBA00004651"/>
    </source>
</evidence>
<protein>
    <submittedName>
        <fullName evidence="10">Branched-chain amino acid ABC transporter permease</fullName>
    </submittedName>
</protein>
<reference evidence="10 11" key="1">
    <citation type="submission" date="2024-02" db="EMBL/GenBank/DDBJ databases">
        <title>Genome analysis and characterization of Microbaculum marinisediminis sp. nov., isolated from marine sediment.</title>
        <authorList>
            <person name="Du Z.-J."/>
            <person name="Ye Y.-Q."/>
            <person name="Zhang Z.-R."/>
            <person name="Yuan S.-M."/>
            <person name="Zhang X.-Y."/>
        </authorList>
    </citation>
    <scope>NUCLEOTIDE SEQUENCE [LARGE SCALE GENOMIC DNA]</scope>
    <source>
        <strain evidence="10 11">SDUM1044001</strain>
    </source>
</reference>
<accession>A0AAW9RUZ8</accession>
<feature type="transmembrane region" description="Helical" evidence="9">
    <location>
        <begin position="162"/>
        <end position="189"/>
    </location>
</feature>
<dbReference type="GO" id="GO:0005886">
    <property type="term" value="C:plasma membrane"/>
    <property type="evidence" value="ECO:0007669"/>
    <property type="project" value="UniProtKB-SubCell"/>
</dbReference>
<keyword evidence="5" id="KW-0029">Amino-acid transport</keyword>
<evidence type="ECO:0000256" key="7">
    <source>
        <dbReference type="ARBA" id="ARBA00023136"/>
    </source>
</evidence>
<proteinExistence type="inferred from homology"/>
<evidence type="ECO:0000313" key="11">
    <source>
        <dbReference type="Proteomes" id="UP001378188"/>
    </source>
</evidence>
<evidence type="ECO:0000256" key="4">
    <source>
        <dbReference type="ARBA" id="ARBA00022692"/>
    </source>
</evidence>
<evidence type="ECO:0000313" key="10">
    <source>
        <dbReference type="EMBL" id="MEJ8572090.1"/>
    </source>
</evidence>
<feature type="transmembrane region" description="Helical" evidence="9">
    <location>
        <begin position="221"/>
        <end position="241"/>
    </location>
</feature>
<dbReference type="Pfam" id="PF02653">
    <property type="entry name" value="BPD_transp_2"/>
    <property type="match status" value="1"/>
</dbReference>
<keyword evidence="7 9" id="KW-0472">Membrane</keyword>
<comment type="caution">
    <text evidence="10">The sequence shown here is derived from an EMBL/GenBank/DDBJ whole genome shotgun (WGS) entry which is preliminary data.</text>
</comment>
<dbReference type="InterPro" id="IPR001851">
    <property type="entry name" value="ABC_transp_permease"/>
</dbReference>
<keyword evidence="2" id="KW-0813">Transport</keyword>
<comment type="subcellular location">
    <subcellularLocation>
        <location evidence="1">Cell membrane</location>
        <topology evidence="1">Multi-pass membrane protein</topology>
    </subcellularLocation>
</comment>
<dbReference type="PANTHER" id="PTHR11795:SF445">
    <property type="entry name" value="AMINO ACID ABC TRANSPORTER PERMEASE PROTEIN"/>
    <property type="match status" value="1"/>
</dbReference>
<dbReference type="GO" id="GO:0022857">
    <property type="term" value="F:transmembrane transporter activity"/>
    <property type="evidence" value="ECO:0007669"/>
    <property type="project" value="InterPro"/>
</dbReference>
<name>A0AAW9RUZ8_9HYPH</name>
<comment type="similarity">
    <text evidence="8">Belongs to the binding-protein-dependent transport system permease family. LivHM subfamily.</text>
</comment>
<feature type="transmembrane region" description="Helical" evidence="9">
    <location>
        <begin position="285"/>
        <end position="307"/>
    </location>
</feature>
<dbReference type="CDD" id="cd06582">
    <property type="entry name" value="TM_PBP1_LivH_like"/>
    <property type="match status" value="1"/>
</dbReference>
<sequence length="320" mass="34147">MTPTQILVETVLQAIVSGLFLGAIYGLMCVGLAMIFGIMRVINFAQGDFMMLGMYAAYFIFVSFGAQALFGSILGPYVSVAVATPILFAFGWAVHRLLIRQVTGIRTADLEGEGHYAQLILTLGIALALQNGAMILFGSQLISVRTPLASQAWMIGPLWGEAVAIFLNKARIVAGVISVAVIVALWLLITRSRLGKSLRAAADNPEASTYMGIDVDHAHRVAFALGTAVTAAAGGLLATNYPFQPFVGLEFVIVMYAGVVLGGIGSVLGAFWGGMAIGLVQQLSILVLPTQLQNATIFVFFLLIVIWRPQGFFGRVSERT</sequence>
<feature type="transmembrane region" description="Helical" evidence="9">
    <location>
        <begin position="253"/>
        <end position="273"/>
    </location>
</feature>
<evidence type="ECO:0000256" key="9">
    <source>
        <dbReference type="SAM" id="Phobius"/>
    </source>
</evidence>
<dbReference type="EMBL" id="JAZHOF010000004">
    <property type="protein sequence ID" value="MEJ8572090.1"/>
    <property type="molecule type" value="Genomic_DNA"/>
</dbReference>
<dbReference type="GO" id="GO:0006865">
    <property type="term" value="P:amino acid transport"/>
    <property type="evidence" value="ECO:0007669"/>
    <property type="project" value="UniProtKB-KW"/>
</dbReference>
<keyword evidence="4 9" id="KW-0812">Transmembrane</keyword>
<evidence type="ECO:0000256" key="5">
    <source>
        <dbReference type="ARBA" id="ARBA00022970"/>
    </source>
</evidence>